<evidence type="ECO:0000256" key="3">
    <source>
        <dbReference type="ARBA" id="ARBA00007650"/>
    </source>
</evidence>
<dbReference type="SMART" id="SM00957">
    <property type="entry name" value="SecA_DEAD"/>
    <property type="match status" value="1"/>
</dbReference>
<keyword evidence="13 15" id="KW-0811">Translocation</keyword>
<comment type="subunit">
    <text evidence="15">Monomer and homodimer. Part of the essential Sec protein translocation apparatus which comprises SecA, SecYEG and auxiliary proteins SecDF. Other proteins may also be involved.</text>
</comment>
<dbReference type="Gene3D" id="3.90.1440.10">
    <property type="entry name" value="SecA, preprotein cross-linking domain"/>
    <property type="match status" value="1"/>
</dbReference>
<feature type="binding site" evidence="15">
    <location>
        <position position="513"/>
    </location>
    <ligand>
        <name>ATP</name>
        <dbReference type="ChEBI" id="CHEBI:30616"/>
    </ligand>
</feature>
<evidence type="ECO:0000256" key="1">
    <source>
        <dbReference type="ARBA" id="ARBA00001947"/>
    </source>
</evidence>
<dbReference type="PROSITE" id="PS51196">
    <property type="entry name" value="SECA_MOTOR_DEAD"/>
    <property type="match status" value="1"/>
</dbReference>
<keyword evidence="5 15" id="KW-1003">Cell membrane</keyword>
<evidence type="ECO:0000256" key="17">
    <source>
        <dbReference type="SAM" id="MobiDB-lite"/>
    </source>
</evidence>
<dbReference type="InterPro" id="IPR011130">
    <property type="entry name" value="SecA_preprotein_X-link_dom"/>
</dbReference>
<protein>
    <recommendedName>
        <fullName evidence="15 16">Protein translocase subunit SecA</fullName>
        <ecNumber evidence="15">7.4.2.8</ecNumber>
    </recommendedName>
</protein>
<dbReference type="FunFam" id="1.10.3060.10:FF:000003">
    <property type="entry name" value="Protein translocase subunit SecA"/>
    <property type="match status" value="1"/>
</dbReference>
<dbReference type="GO" id="GO:0008564">
    <property type="term" value="F:protein-exporting ATPase activity"/>
    <property type="evidence" value="ECO:0007669"/>
    <property type="project" value="UniProtKB-EC"/>
</dbReference>
<dbReference type="Pfam" id="PF07517">
    <property type="entry name" value="SecA_DEAD"/>
    <property type="match status" value="1"/>
</dbReference>
<dbReference type="Gene3D" id="1.10.3060.10">
    <property type="entry name" value="Helical scaffold and wing domains of SecA"/>
    <property type="match status" value="1"/>
</dbReference>
<dbReference type="PROSITE" id="PS01312">
    <property type="entry name" value="SECA"/>
    <property type="match status" value="1"/>
</dbReference>
<dbReference type="InterPro" id="IPR014018">
    <property type="entry name" value="SecA_motor_DEAD"/>
</dbReference>
<dbReference type="Pfam" id="PF02810">
    <property type="entry name" value="SEC-C"/>
    <property type="match status" value="1"/>
</dbReference>
<dbReference type="NCBIfam" id="NF009538">
    <property type="entry name" value="PRK12904.1"/>
    <property type="match status" value="1"/>
</dbReference>
<dbReference type="EMBL" id="LCBL01000001">
    <property type="protein sequence ID" value="KKS09712.1"/>
    <property type="molecule type" value="Genomic_DNA"/>
</dbReference>
<dbReference type="InterPro" id="IPR011115">
    <property type="entry name" value="SecA_DEAD"/>
</dbReference>
<dbReference type="InterPro" id="IPR036266">
    <property type="entry name" value="SecA_Wing/Scaffold_sf"/>
</dbReference>
<evidence type="ECO:0000256" key="7">
    <source>
        <dbReference type="ARBA" id="ARBA00022723"/>
    </source>
</evidence>
<dbReference type="GO" id="GO:0005524">
    <property type="term" value="F:ATP binding"/>
    <property type="evidence" value="ECO:0007669"/>
    <property type="project" value="UniProtKB-UniRule"/>
</dbReference>
<evidence type="ECO:0000259" key="20">
    <source>
        <dbReference type="PROSITE" id="PS51196"/>
    </source>
</evidence>
<evidence type="ECO:0000256" key="16">
    <source>
        <dbReference type="RuleBase" id="RU003874"/>
    </source>
</evidence>
<evidence type="ECO:0000256" key="8">
    <source>
        <dbReference type="ARBA" id="ARBA00022741"/>
    </source>
</evidence>
<keyword evidence="9" id="KW-0862">Zinc</keyword>
<evidence type="ECO:0000256" key="10">
    <source>
        <dbReference type="ARBA" id="ARBA00022840"/>
    </source>
</evidence>
<dbReference type="NCBIfam" id="TIGR00963">
    <property type="entry name" value="secA"/>
    <property type="match status" value="1"/>
</dbReference>
<dbReference type="InterPro" id="IPR011116">
    <property type="entry name" value="SecA_Wing/Scaffold"/>
</dbReference>
<evidence type="ECO:0000256" key="13">
    <source>
        <dbReference type="ARBA" id="ARBA00023010"/>
    </source>
</evidence>
<feature type="compositionally biased region" description="Basic and acidic residues" evidence="17">
    <location>
        <begin position="803"/>
        <end position="827"/>
    </location>
</feature>
<sequence length="859" mass="96573">MALLTRILGDPNEKEVQKLTVITHKINALEPEYLKLDDKALKAKTEEFKQRISTGESLDDIMPEAFATVREASRRVLGLRHYDVQLIGGMVLHEGKIAEMKTGEGKTLVATLAAYLNALTGDGIHVVTVNDYLAKRDTGWNGKLYSFLGLSVGCIIHEESLLFDEKYEDPNVLDERTKNLRPVSRKNAYAADITYGTNNEFGFDYLRDNMVQNAEQMVQRKHNFVIVDEVDSILIDEARTPLIISAPAEEATDKYYEYAKMVEKLTEGPDYALDEKLKAVSLSEEGIEKLEKMLGVDNIYESHGIEMVHHVEQSLKAKAIFKKDRDYVVKDGEIVIVDEFTGRLMLGRRYSGGLHQAIEAKEGVAIKQESLTLATISFQNYFRLYNKLSGMTGTAATEAEEFAKIYELEVTIIPTNREMVRKDLQDKVFKNKAAKFDAVVRDIKERYEKGQPVLVGTISIEYNELLSHLLKKAGIKHEVLNAKNHEKEALIISEAGKKGAVTVATNMAGRGTDIVLEEGVNELGGLAVIGTERHESRRIDNQLRGRAGRQGDAGSSQFYVSLEDDLMRIFGSDRVIRIMDGLGVPEDQPIENKMISKALESAQKKVEGHNFDIRKHLVEYDDVMNKHREFIYSKRSEVLVSESLRNEIVGMIQSEIEKIVDVRSNIGEGDVSEQIFEAVNNISPISPSIKEKLSKAMPHEAKEILKEYALEAYATKENETTPDLMHVLEKAVYLRVIDSLWIEHLEAMDRLRDGIGLRGYGQKDPLVEYKNEAYNMFQTLTAGIESEIVYTIYKVTIARNEPREQETELTKAAKKSSEGRPADEVRKPAKKKSGTGEKVGRNDACPCGSGKKYKKCCGK</sequence>
<dbReference type="FunFam" id="3.90.1440.10:FF:000002">
    <property type="entry name" value="Protein translocase subunit SecA"/>
    <property type="match status" value="1"/>
</dbReference>
<dbReference type="InterPro" id="IPR004027">
    <property type="entry name" value="SEC_C_motif"/>
</dbReference>
<comment type="similarity">
    <text evidence="3 15 16">Belongs to the SecA family.</text>
</comment>
<reference evidence="21 22" key="1">
    <citation type="journal article" date="2015" name="Nature">
        <title>rRNA introns, odd ribosomes, and small enigmatic genomes across a large radiation of phyla.</title>
        <authorList>
            <person name="Brown C.T."/>
            <person name="Hug L.A."/>
            <person name="Thomas B.C."/>
            <person name="Sharon I."/>
            <person name="Castelle C.J."/>
            <person name="Singh A."/>
            <person name="Wilkins M.J."/>
            <person name="Williams K.H."/>
            <person name="Banfield J.F."/>
        </authorList>
    </citation>
    <scope>NUCLEOTIDE SEQUENCE [LARGE SCALE GENOMIC DNA]</scope>
</reference>
<dbReference type="SUPFAM" id="SSF81886">
    <property type="entry name" value="Helical scaffold and wing domains of SecA"/>
    <property type="match status" value="1"/>
</dbReference>
<dbReference type="Pfam" id="PF21090">
    <property type="entry name" value="P-loop_SecA"/>
    <property type="match status" value="2"/>
</dbReference>
<dbReference type="PATRIC" id="fig|1618344.3.peg.123"/>
<comment type="subcellular location">
    <subcellularLocation>
        <location evidence="15">Cell membrane</location>
        <topology evidence="15">Peripheral membrane protein</topology>
        <orientation evidence="15">Cytoplasmic side</orientation>
    </subcellularLocation>
    <subcellularLocation>
        <location evidence="15">Cytoplasm</location>
    </subcellularLocation>
    <subcellularLocation>
        <location evidence="2">Membrane</location>
        <topology evidence="2">Peripheral membrane protein</topology>
    </subcellularLocation>
    <text evidence="15">Distribution is 50-50.</text>
</comment>
<dbReference type="SUPFAM" id="SSF52540">
    <property type="entry name" value="P-loop containing nucleoside triphosphate hydrolases"/>
    <property type="match status" value="2"/>
</dbReference>
<dbReference type="GO" id="GO:0031522">
    <property type="term" value="C:cell envelope Sec protein transport complex"/>
    <property type="evidence" value="ECO:0007669"/>
    <property type="project" value="TreeGrafter"/>
</dbReference>
<dbReference type="CDD" id="cd18803">
    <property type="entry name" value="SF2_C_secA"/>
    <property type="match status" value="1"/>
</dbReference>
<comment type="function">
    <text evidence="15">Part of the Sec protein translocase complex. Interacts with the SecYEG preprotein conducting channel. Has a central role in coupling the hydrolysis of ATP to the transfer of proteins into and across the cell membrane, serving as an ATP-driven molecular motor driving the stepwise translocation of polypeptide chains across the membrane.</text>
</comment>
<feature type="binding site" evidence="15">
    <location>
        <position position="85"/>
    </location>
    <ligand>
        <name>ATP</name>
        <dbReference type="ChEBI" id="CHEBI:30616"/>
    </ligand>
</feature>
<dbReference type="GO" id="GO:0005886">
    <property type="term" value="C:plasma membrane"/>
    <property type="evidence" value="ECO:0007669"/>
    <property type="project" value="UniProtKB-SubCell"/>
</dbReference>
<evidence type="ECO:0000256" key="2">
    <source>
        <dbReference type="ARBA" id="ARBA00004170"/>
    </source>
</evidence>
<dbReference type="CDD" id="cd17928">
    <property type="entry name" value="DEXDc_SecA"/>
    <property type="match status" value="1"/>
</dbReference>
<evidence type="ECO:0000256" key="6">
    <source>
        <dbReference type="ARBA" id="ARBA00022490"/>
    </source>
</evidence>
<keyword evidence="7" id="KW-0479">Metal-binding</keyword>
<dbReference type="InterPro" id="IPR001650">
    <property type="entry name" value="Helicase_C-like"/>
</dbReference>
<dbReference type="PROSITE" id="PS51192">
    <property type="entry name" value="HELICASE_ATP_BIND_1"/>
    <property type="match status" value="1"/>
</dbReference>
<proteinExistence type="inferred from homology"/>
<keyword evidence="4 15" id="KW-0813">Transport</keyword>
<feature type="binding site" evidence="15">
    <location>
        <begin position="103"/>
        <end position="107"/>
    </location>
    <ligand>
        <name>ATP</name>
        <dbReference type="ChEBI" id="CHEBI:30616"/>
    </ligand>
</feature>
<feature type="domain" description="Helicase ATP-binding" evidence="18">
    <location>
        <begin position="87"/>
        <end position="266"/>
    </location>
</feature>
<dbReference type="FunFam" id="3.40.50.300:FF:000429">
    <property type="entry name" value="Preprotein translocase subunit SecA"/>
    <property type="match status" value="1"/>
</dbReference>
<dbReference type="GO" id="GO:0006605">
    <property type="term" value="P:protein targeting"/>
    <property type="evidence" value="ECO:0007669"/>
    <property type="project" value="UniProtKB-UniRule"/>
</dbReference>
<dbReference type="AlphaFoldDB" id="A0A0G0WCD9"/>
<name>A0A0G0WCD9_UNCC2</name>
<dbReference type="EC" id="7.4.2.8" evidence="15"/>
<accession>A0A0G0WCD9</accession>
<gene>
    <name evidence="15" type="primary">secA</name>
    <name evidence="21" type="ORF">UU65_C0001G0117</name>
</gene>
<dbReference type="PANTHER" id="PTHR30612">
    <property type="entry name" value="SECA INNER MEMBRANE COMPONENT OF SEC PROTEIN SECRETION SYSTEM"/>
    <property type="match status" value="1"/>
</dbReference>
<feature type="domain" description="Helicase C-terminal" evidence="19">
    <location>
        <begin position="435"/>
        <end position="607"/>
    </location>
</feature>
<dbReference type="PANTHER" id="PTHR30612:SF0">
    <property type="entry name" value="CHLOROPLAST PROTEIN-TRANSPORTING ATPASE"/>
    <property type="match status" value="1"/>
</dbReference>
<dbReference type="SMART" id="SM00958">
    <property type="entry name" value="SecA_PP_bind"/>
    <property type="match status" value="1"/>
</dbReference>
<dbReference type="Pfam" id="PF01043">
    <property type="entry name" value="SecA_PP_bind"/>
    <property type="match status" value="1"/>
</dbReference>
<dbReference type="GO" id="GO:0065002">
    <property type="term" value="P:intracellular protein transmembrane transport"/>
    <property type="evidence" value="ECO:0007669"/>
    <property type="project" value="UniProtKB-UniRule"/>
</dbReference>
<dbReference type="GO" id="GO:0005829">
    <property type="term" value="C:cytosol"/>
    <property type="evidence" value="ECO:0007669"/>
    <property type="project" value="TreeGrafter"/>
</dbReference>
<evidence type="ECO:0000256" key="11">
    <source>
        <dbReference type="ARBA" id="ARBA00022927"/>
    </source>
</evidence>
<dbReference type="Gene3D" id="3.40.50.300">
    <property type="entry name" value="P-loop containing nucleotide triphosphate hydrolases"/>
    <property type="match status" value="3"/>
</dbReference>
<keyword evidence="12 15" id="KW-1278">Translocase</keyword>
<dbReference type="SUPFAM" id="SSF81767">
    <property type="entry name" value="Pre-protein crosslinking domain of SecA"/>
    <property type="match status" value="1"/>
</dbReference>
<evidence type="ECO:0000259" key="19">
    <source>
        <dbReference type="PROSITE" id="PS51194"/>
    </source>
</evidence>
<dbReference type="InterPro" id="IPR020937">
    <property type="entry name" value="SecA_CS"/>
</dbReference>
<evidence type="ECO:0000313" key="21">
    <source>
        <dbReference type="EMBL" id="KKS09712.1"/>
    </source>
</evidence>
<dbReference type="PROSITE" id="PS51194">
    <property type="entry name" value="HELICASE_CTER"/>
    <property type="match status" value="1"/>
</dbReference>
<evidence type="ECO:0000259" key="18">
    <source>
        <dbReference type="PROSITE" id="PS51192"/>
    </source>
</evidence>
<dbReference type="NCBIfam" id="NF006630">
    <property type="entry name" value="PRK09200.1"/>
    <property type="match status" value="1"/>
</dbReference>
<comment type="cofactor">
    <cofactor evidence="1">
        <name>Zn(2+)</name>
        <dbReference type="ChEBI" id="CHEBI:29105"/>
    </cofactor>
</comment>
<dbReference type="InterPro" id="IPR014001">
    <property type="entry name" value="Helicase_ATP-bd"/>
</dbReference>
<dbReference type="PRINTS" id="PR00906">
    <property type="entry name" value="SECA"/>
</dbReference>
<feature type="region of interest" description="Disordered" evidence="17">
    <location>
        <begin position="803"/>
        <end position="859"/>
    </location>
</feature>
<keyword evidence="11 15" id="KW-0653">Protein transport</keyword>
<evidence type="ECO:0000256" key="14">
    <source>
        <dbReference type="ARBA" id="ARBA00023136"/>
    </source>
</evidence>
<dbReference type="InterPro" id="IPR044722">
    <property type="entry name" value="SecA_SF2_C"/>
</dbReference>
<dbReference type="Pfam" id="PF07516">
    <property type="entry name" value="SecA_SW"/>
    <property type="match status" value="1"/>
</dbReference>
<dbReference type="InterPro" id="IPR000185">
    <property type="entry name" value="SecA"/>
</dbReference>
<organism evidence="21 22">
    <name type="scientific">candidate division CPR2 bacterium GW2011_GWC1_41_48</name>
    <dbReference type="NCBI Taxonomy" id="1618344"/>
    <lineage>
        <taxon>Bacteria</taxon>
        <taxon>Bacteria division CPR2</taxon>
    </lineage>
</organism>
<comment type="caution">
    <text evidence="21">The sequence shown here is derived from an EMBL/GenBank/DDBJ whole genome shotgun (WGS) entry which is preliminary data.</text>
</comment>
<dbReference type="InterPro" id="IPR027417">
    <property type="entry name" value="P-loop_NTPase"/>
</dbReference>
<keyword evidence="8 15" id="KW-0547">Nucleotide-binding</keyword>
<evidence type="ECO:0000256" key="15">
    <source>
        <dbReference type="HAMAP-Rule" id="MF_01382"/>
    </source>
</evidence>
<dbReference type="GO" id="GO:0046872">
    <property type="term" value="F:metal ion binding"/>
    <property type="evidence" value="ECO:0007669"/>
    <property type="project" value="UniProtKB-KW"/>
</dbReference>
<evidence type="ECO:0000256" key="4">
    <source>
        <dbReference type="ARBA" id="ARBA00022448"/>
    </source>
</evidence>
<dbReference type="InterPro" id="IPR036670">
    <property type="entry name" value="SecA_X-link_sf"/>
</dbReference>
<evidence type="ECO:0000313" key="22">
    <source>
        <dbReference type="Proteomes" id="UP000033869"/>
    </source>
</evidence>
<dbReference type="HAMAP" id="MF_01382">
    <property type="entry name" value="SecA"/>
    <property type="match status" value="1"/>
</dbReference>
<evidence type="ECO:0000256" key="5">
    <source>
        <dbReference type="ARBA" id="ARBA00022475"/>
    </source>
</evidence>
<evidence type="ECO:0000256" key="9">
    <source>
        <dbReference type="ARBA" id="ARBA00022833"/>
    </source>
</evidence>
<dbReference type="Proteomes" id="UP000033869">
    <property type="component" value="Unassembled WGS sequence"/>
</dbReference>
<comment type="catalytic activity">
    <reaction evidence="15">
        <text>ATP + H2O + cellular proteinSide 1 = ADP + phosphate + cellular proteinSide 2.</text>
        <dbReference type="EC" id="7.4.2.8"/>
    </reaction>
</comment>
<feature type="domain" description="SecA family profile" evidence="20">
    <location>
        <begin position="1"/>
        <end position="591"/>
    </location>
</feature>
<dbReference type="GO" id="GO:0043952">
    <property type="term" value="P:protein transport by the Sec complex"/>
    <property type="evidence" value="ECO:0007669"/>
    <property type="project" value="TreeGrafter"/>
</dbReference>
<evidence type="ECO:0000256" key="12">
    <source>
        <dbReference type="ARBA" id="ARBA00022967"/>
    </source>
</evidence>
<keyword evidence="6 15" id="KW-0963">Cytoplasm</keyword>
<keyword evidence="14 15" id="KW-0472">Membrane</keyword>
<keyword evidence="10 15" id="KW-0067">ATP-binding</keyword>
<dbReference type="GO" id="GO:0017038">
    <property type="term" value="P:protein import"/>
    <property type="evidence" value="ECO:0007669"/>
    <property type="project" value="InterPro"/>
</dbReference>